<name>A0ABV2HVR1_9HYPH</name>
<dbReference type="SUPFAM" id="SSF46785">
    <property type="entry name" value="Winged helix' DNA-binding domain"/>
    <property type="match status" value="1"/>
</dbReference>
<accession>A0ABV2HVR1</accession>
<keyword evidence="3" id="KW-1185">Reference proteome</keyword>
<reference evidence="2 3" key="1">
    <citation type="submission" date="2024-06" db="EMBL/GenBank/DDBJ databases">
        <title>Genomic Encyclopedia of Type Strains, Phase IV (KMG-IV): sequencing the most valuable type-strain genomes for metagenomic binning, comparative biology and taxonomic classification.</title>
        <authorList>
            <person name="Goeker M."/>
        </authorList>
    </citation>
    <scope>NUCLEOTIDE SEQUENCE [LARGE SCALE GENOMIC DNA]</scope>
    <source>
        <strain evidence="2 3">DSM 29846</strain>
    </source>
</reference>
<dbReference type="InterPro" id="IPR036388">
    <property type="entry name" value="WH-like_DNA-bd_sf"/>
</dbReference>
<evidence type="ECO:0000259" key="1">
    <source>
        <dbReference type="PROSITE" id="PS50931"/>
    </source>
</evidence>
<dbReference type="RefSeq" id="WP_126098403.1">
    <property type="nucleotide sequence ID" value="NZ_JBEPLM010000007.1"/>
</dbReference>
<evidence type="ECO:0000313" key="3">
    <source>
        <dbReference type="Proteomes" id="UP001549036"/>
    </source>
</evidence>
<gene>
    <name evidence="2" type="ORF">ABID26_004128</name>
</gene>
<dbReference type="EMBL" id="JBEPLM010000007">
    <property type="protein sequence ID" value="MET3594720.1"/>
    <property type="molecule type" value="Genomic_DNA"/>
</dbReference>
<comment type="caution">
    <text evidence="2">The sequence shown here is derived from an EMBL/GenBank/DDBJ whole genome shotgun (WGS) entry which is preliminary data.</text>
</comment>
<feature type="domain" description="HTH lysR-type" evidence="1">
    <location>
        <begin position="1"/>
        <end position="37"/>
    </location>
</feature>
<dbReference type="Proteomes" id="UP001549036">
    <property type="component" value="Unassembled WGS sequence"/>
</dbReference>
<sequence>MDIDRARTVLEIVHSGSFLRAADRLHVTQTIVSSRIRVVAWGGELSVWNPLLVRETCRGCERPSRRHACLPACVGFGSVEYVKRRRTYSSN</sequence>
<organism evidence="2 3">
    <name type="scientific">Mesorhizobium shonense</name>
    <dbReference type="NCBI Taxonomy" id="1209948"/>
    <lineage>
        <taxon>Bacteria</taxon>
        <taxon>Pseudomonadati</taxon>
        <taxon>Pseudomonadota</taxon>
        <taxon>Alphaproteobacteria</taxon>
        <taxon>Hyphomicrobiales</taxon>
        <taxon>Phyllobacteriaceae</taxon>
        <taxon>Mesorhizobium</taxon>
    </lineage>
</organism>
<protein>
    <recommendedName>
        <fullName evidence="1">HTH lysR-type domain-containing protein</fullName>
    </recommendedName>
</protein>
<evidence type="ECO:0000313" key="2">
    <source>
        <dbReference type="EMBL" id="MET3594720.1"/>
    </source>
</evidence>
<dbReference type="Pfam" id="PF00126">
    <property type="entry name" value="HTH_1"/>
    <property type="match status" value="1"/>
</dbReference>
<dbReference type="PROSITE" id="PS50931">
    <property type="entry name" value="HTH_LYSR"/>
    <property type="match status" value="1"/>
</dbReference>
<dbReference type="InterPro" id="IPR036390">
    <property type="entry name" value="WH_DNA-bd_sf"/>
</dbReference>
<dbReference type="Gene3D" id="1.10.10.10">
    <property type="entry name" value="Winged helix-like DNA-binding domain superfamily/Winged helix DNA-binding domain"/>
    <property type="match status" value="1"/>
</dbReference>
<dbReference type="InterPro" id="IPR000847">
    <property type="entry name" value="LysR_HTH_N"/>
</dbReference>
<proteinExistence type="predicted"/>